<keyword evidence="6" id="KW-0862">Zinc</keyword>
<dbReference type="CDD" id="cd08662">
    <property type="entry name" value="M13"/>
    <property type="match status" value="1"/>
</dbReference>
<dbReference type="SUPFAM" id="SSF55486">
    <property type="entry name" value="Metalloproteases ('zincins'), catalytic domain"/>
    <property type="match status" value="1"/>
</dbReference>
<sequence length="679" mass="77774">MESAKSSTNTSKKESYEEEAKSKTKLVLIGSAVLFVFFLTLIIVWFVTWKVTASGLPDAQSLKSNGMISTKETLSSDPTKSRQIKICKSPECVTLSHQLHNFGNKSVDPCVNFFDHVCGRLTEHVNAPSLIERKNKIVSNLINEYLLKRKNVITNSTSETILKQMYALCEIEKDKSSRGERDDSFLQEVLADIKEIGSWPMLDSNFNESAFDLNRYLENMAGKLDMRHFGLFALEFYSYPVIEADLLMIRSDSSAKQELKKIKYLANKAKIQVDLKTIEKDLVEVDLLRKRLYKIANLETEELHSVDFNDFISKNPLVNFETILKNYMGQKKPERLEFAKKNVYVTSKEMFFTQNGSFHQLILTTPPRIMANFLIMRVVQTAFDLNTVPKSCVTFVMEKMPEAVLRIYVRNYYKKENIKLGSKLVEQIKQSYLKMFENSSWLHQETKDNLLSKINKMRYIVGYPDELEAPGALDRLYDEHVLSVLSLPMIDHSFFDASLPSAVRIASAGSIIGHEIGHAFDRSGLRFDGDGKMQNSWKSEDMEEYGRREKCVIEQYDNHDDPTFGRNLNGTTTVIENVADLLGTRVAWNVYKDQKNIKEDNSIIGFDDYSPDKLFFHAQALQNCDTKSISIPLEIQLQMFHGVNNFRINGVFANMEEFSKAFKCPVGSPMNPVKKCKIF</sequence>
<comment type="similarity">
    <text evidence="2">Belongs to the peptidase M13 family.</text>
</comment>
<dbReference type="Pfam" id="PF01431">
    <property type="entry name" value="Peptidase_M13"/>
    <property type="match status" value="1"/>
</dbReference>
<evidence type="ECO:0000256" key="7">
    <source>
        <dbReference type="ARBA" id="ARBA00023049"/>
    </source>
</evidence>
<keyword evidence="12" id="KW-1185">Reference proteome</keyword>
<dbReference type="GO" id="GO:0004222">
    <property type="term" value="F:metalloendopeptidase activity"/>
    <property type="evidence" value="ECO:0007669"/>
    <property type="project" value="InterPro"/>
</dbReference>
<feature type="domain" description="Peptidase M13 C-terminal" evidence="9">
    <location>
        <begin position="484"/>
        <end position="678"/>
    </location>
</feature>
<keyword evidence="8" id="KW-0472">Membrane</keyword>
<keyword evidence="8" id="KW-1133">Transmembrane helix</keyword>
<dbReference type="GO" id="GO:0005886">
    <property type="term" value="C:plasma membrane"/>
    <property type="evidence" value="ECO:0007669"/>
    <property type="project" value="TreeGrafter"/>
</dbReference>
<dbReference type="PANTHER" id="PTHR11733:SF7">
    <property type="entry name" value="NEPRILYSIN METALLOPEPTIDASE FAMILY-RELATED"/>
    <property type="match status" value="1"/>
</dbReference>
<evidence type="ECO:0008006" key="13">
    <source>
        <dbReference type="Google" id="ProtNLM"/>
    </source>
</evidence>
<keyword evidence="7" id="KW-0482">Metalloprotease</keyword>
<dbReference type="GO" id="GO:0016485">
    <property type="term" value="P:protein processing"/>
    <property type="evidence" value="ECO:0007669"/>
    <property type="project" value="TreeGrafter"/>
</dbReference>
<feature type="transmembrane region" description="Helical" evidence="8">
    <location>
        <begin position="26"/>
        <end position="47"/>
    </location>
</feature>
<evidence type="ECO:0000256" key="5">
    <source>
        <dbReference type="ARBA" id="ARBA00022801"/>
    </source>
</evidence>
<dbReference type="Gene3D" id="3.40.390.10">
    <property type="entry name" value="Collagenase (Catalytic Domain)"/>
    <property type="match status" value="3"/>
</dbReference>
<keyword evidence="5" id="KW-0378">Hydrolase</keyword>
<name>A0A8R1HPI9_CAEJA</name>
<keyword evidence="4" id="KW-0479">Metal-binding</keyword>
<evidence type="ECO:0000256" key="6">
    <source>
        <dbReference type="ARBA" id="ARBA00022833"/>
    </source>
</evidence>
<dbReference type="InterPro" id="IPR018497">
    <property type="entry name" value="Peptidase_M13_C"/>
</dbReference>
<protein>
    <recommendedName>
        <fullName evidence="13">Peptidase M13 C-terminal domain-containing protein</fullName>
    </recommendedName>
</protein>
<dbReference type="PANTHER" id="PTHR11733">
    <property type="entry name" value="ZINC METALLOPROTEASE FAMILY M13 NEPRILYSIN-RELATED"/>
    <property type="match status" value="1"/>
</dbReference>
<dbReference type="GO" id="GO:0046872">
    <property type="term" value="F:metal ion binding"/>
    <property type="evidence" value="ECO:0007669"/>
    <property type="project" value="UniProtKB-KW"/>
</dbReference>
<reference evidence="12" key="1">
    <citation type="submission" date="2010-08" db="EMBL/GenBank/DDBJ databases">
        <authorList>
            <consortium name="Caenorhabditis japonica Sequencing Consortium"/>
            <person name="Wilson R.K."/>
        </authorList>
    </citation>
    <scope>NUCLEOTIDE SEQUENCE [LARGE SCALE GENOMIC DNA]</scope>
    <source>
        <strain evidence="12">DF5081</strain>
    </source>
</reference>
<evidence type="ECO:0000313" key="11">
    <source>
        <dbReference type="EnsemblMetazoa" id="CJA07967a.1"/>
    </source>
</evidence>
<keyword evidence="8" id="KW-0812">Transmembrane</keyword>
<accession>A0A8R1HPI9</accession>
<reference evidence="11" key="2">
    <citation type="submission" date="2022-06" db="UniProtKB">
        <authorList>
            <consortium name="EnsemblMetazoa"/>
        </authorList>
    </citation>
    <scope>IDENTIFICATION</scope>
    <source>
        <strain evidence="11">DF5081</strain>
    </source>
</reference>
<feature type="domain" description="Peptidase M13 N-terminal" evidence="10">
    <location>
        <begin position="109"/>
        <end position="464"/>
    </location>
</feature>
<dbReference type="Proteomes" id="UP000005237">
    <property type="component" value="Unassembled WGS sequence"/>
</dbReference>
<evidence type="ECO:0000256" key="8">
    <source>
        <dbReference type="SAM" id="Phobius"/>
    </source>
</evidence>
<dbReference type="Gene3D" id="1.10.1380.10">
    <property type="entry name" value="Neutral endopeptidase , domain2"/>
    <property type="match status" value="2"/>
</dbReference>
<evidence type="ECO:0000259" key="10">
    <source>
        <dbReference type="Pfam" id="PF05649"/>
    </source>
</evidence>
<keyword evidence="3" id="KW-0645">Protease</keyword>
<dbReference type="InterPro" id="IPR042089">
    <property type="entry name" value="Peptidase_M13_dom_2"/>
</dbReference>
<evidence type="ECO:0000256" key="3">
    <source>
        <dbReference type="ARBA" id="ARBA00022670"/>
    </source>
</evidence>
<organism evidence="11 12">
    <name type="scientific">Caenorhabditis japonica</name>
    <dbReference type="NCBI Taxonomy" id="281687"/>
    <lineage>
        <taxon>Eukaryota</taxon>
        <taxon>Metazoa</taxon>
        <taxon>Ecdysozoa</taxon>
        <taxon>Nematoda</taxon>
        <taxon>Chromadorea</taxon>
        <taxon>Rhabditida</taxon>
        <taxon>Rhabditina</taxon>
        <taxon>Rhabditomorpha</taxon>
        <taxon>Rhabditoidea</taxon>
        <taxon>Rhabditidae</taxon>
        <taxon>Peloderinae</taxon>
        <taxon>Caenorhabditis</taxon>
    </lineage>
</organism>
<evidence type="ECO:0000313" key="12">
    <source>
        <dbReference type="Proteomes" id="UP000005237"/>
    </source>
</evidence>
<dbReference type="PROSITE" id="PS51885">
    <property type="entry name" value="NEPRILYSIN"/>
    <property type="match status" value="1"/>
</dbReference>
<evidence type="ECO:0000256" key="2">
    <source>
        <dbReference type="ARBA" id="ARBA00007357"/>
    </source>
</evidence>
<dbReference type="InterPro" id="IPR000718">
    <property type="entry name" value="Peptidase_M13"/>
</dbReference>
<evidence type="ECO:0000259" key="9">
    <source>
        <dbReference type="Pfam" id="PF01431"/>
    </source>
</evidence>
<dbReference type="Pfam" id="PF05649">
    <property type="entry name" value="Peptidase_M13_N"/>
    <property type="match status" value="1"/>
</dbReference>
<comment type="cofactor">
    <cofactor evidence="1">
        <name>Zn(2+)</name>
        <dbReference type="ChEBI" id="CHEBI:29105"/>
    </cofactor>
</comment>
<proteinExistence type="inferred from homology"/>
<dbReference type="AlphaFoldDB" id="A0A8R1HPI9"/>
<evidence type="ECO:0000256" key="4">
    <source>
        <dbReference type="ARBA" id="ARBA00022723"/>
    </source>
</evidence>
<dbReference type="EnsemblMetazoa" id="CJA07967a.1">
    <property type="protein sequence ID" value="CJA07967a.1"/>
    <property type="gene ID" value="WBGene00127171"/>
</dbReference>
<dbReference type="InterPro" id="IPR008753">
    <property type="entry name" value="Peptidase_M13_N"/>
</dbReference>
<evidence type="ECO:0000256" key="1">
    <source>
        <dbReference type="ARBA" id="ARBA00001947"/>
    </source>
</evidence>
<dbReference type="InterPro" id="IPR024079">
    <property type="entry name" value="MetalloPept_cat_dom_sf"/>
</dbReference>